<accession>A0ABZ0EIL9</accession>
<gene>
    <name evidence="1" type="ORF">RW095_14570</name>
</gene>
<dbReference type="InterPro" id="IPR036692">
    <property type="entry name" value="Shew3726-like_sf"/>
</dbReference>
<dbReference type="SUPFAM" id="SSF160272">
    <property type="entry name" value="Shew3726-like"/>
    <property type="match status" value="1"/>
</dbReference>
<sequence length="89" mass="9841">MDTTPAVEANVSMDGNLVEFVAFARGRVVRCSITRDVLEQYFWAPIGANDTRLLKAYTDGYKRIAAAVERKVLKGSAEPIKLHAADFSH</sequence>
<organism evidence="1 2">
    <name type="scientific">Paraburkholderia kirstenboschensis</name>
    <dbReference type="NCBI Taxonomy" id="1245436"/>
    <lineage>
        <taxon>Bacteria</taxon>
        <taxon>Pseudomonadati</taxon>
        <taxon>Pseudomonadota</taxon>
        <taxon>Betaproteobacteria</taxon>
        <taxon>Burkholderiales</taxon>
        <taxon>Burkholderiaceae</taxon>
        <taxon>Paraburkholderia</taxon>
    </lineage>
</organism>
<protein>
    <submittedName>
        <fullName evidence="1">DUF1488 family protein</fullName>
    </submittedName>
</protein>
<evidence type="ECO:0000313" key="1">
    <source>
        <dbReference type="EMBL" id="WOD17056.1"/>
    </source>
</evidence>
<proteinExistence type="predicted"/>
<dbReference type="Proteomes" id="UP001302652">
    <property type="component" value="Chromosome 2"/>
</dbReference>
<dbReference type="RefSeq" id="WP_317019640.1">
    <property type="nucleotide sequence ID" value="NZ_CP136512.1"/>
</dbReference>
<name>A0ABZ0EIL9_9BURK</name>
<keyword evidence="2" id="KW-1185">Reference proteome</keyword>
<dbReference type="EMBL" id="CP136512">
    <property type="protein sequence ID" value="WOD17056.1"/>
    <property type="molecule type" value="Genomic_DNA"/>
</dbReference>
<evidence type="ECO:0000313" key="2">
    <source>
        <dbReference type="Proteomes" id="UP001302652"/>
    </source>
</evidence>
<reference evidence="1 2" key="1">
    <citation type="submission" date="2023-10" db="EMBL/GenBank/DDBJ databases">
        <title>Surface-active antibiotics is a multifunctional adaptation for post-fire microbes.</title>
        <authorList>
            <person name="Liu M.D."/>
            <person name="Du Y."/>
            <person name="Koupaei S.K."/>
            <person name="Kim N.R."/>
            <person name="Zhang W."/>
            <person name="Traxler M.F."/>
        </authorList>
    </citation>
    <scope>NUCLEOTIDE SEQUENCE [LARGE SCALE GENOMIC DNA]</scope>
    <source>
        <strain evidence="1 2">F3</strain>
    </source>
</reference>
<dbReference type="Pfam" id="PF07369">
    <property type="entry name" value="DUF1488"/>
    <property type="match status" value="1"/>
</dbReference>
<dbReference type="InterPro" id="IPR009962">
    <property type="entry name" value="DUF1488"/>
</dbReference>